<evidence type="ECO:0000313" key="9">
    <source>
        <dbReference type="Proteomes" id="UP000245956"/>
    </source>
</evidence>
<name>A0A2U3E162_PURLI</name>
<keyword evidence="6" id="KW-0698">rRNA processing</keyword>
<feature type="compositionally biased region" description="Basic and acidic residues" evidence="7">
    <location>
        <begin position="36"/>
        <end position="52"/>
    </location>
</feature>
<comment type="subcellular location">
    <subcellularLocation>
        <location evidence="6">Nucleus</location>
    </subcellularLocation>
</comment>
<dbReference type="GO" id="GO:0006261">
    <property type="term" value="P:DNA-templated DNA replication"/>
    <property type="evidence" value="ECO:0007669"/>
    <property type="project" value="TreeGrafter"/>
</dbReference>
<dbReference type="GO" id="GO:0005656">
    <property type="term" value="C:nuclear pre-replicative complex"/>
    <property type="evidence" value="ECO:0007669"/>
    <property type="project" value="TreeGrafter"/>
</dbReference>
<evidence type="ECO:0000256" key="2">
    <source>
        <dbReference type="ARBA" id="ARBA00010143"/>
    </source>
</evidence>
<keyword evidence="6" id="KW-0539">Nucleus</keyword>
<dbReference type="GO" id="GO:0120330">
    <property type="term" value="C:rixosome complex"/>
    <property type="evidence" value="ECO:0007669"/>
    <property type="project" value="UniProtKB-UniRule"/>
</dbReference>
<comment type="subunit">
    <text evidence="6">Component of the RIX1 complex, composed of IPI1, RIX1/IPI2 and IPI3 in a 1:2:2 stoichiometry. The complex interacts (via RIX1) with MDN1 (via its hexameric AAA ATPase ring) and the pre-60S ribosome particles.</text>
</comment>
<evidence type="ECO:0000256" key="5">
    <source>
        <dbReference type="PROSITE-ProRule" id="PRU00221"/>
    </source>
</evidence>
<dbReference type="FunFam" id="2.130.10.10:FF:000929">
    <property type="entry name" value="Ribosomal assembly complex component Ipi3"/>
    <property type="match status" value="1"/>
</dbReference>
<accession>A0A2U3E162</accession>
<feature type="repeat" description="WD" evidence="5">
    <location>
        <begin position="487"/>
        <end position="532"/>
    </location>
</feature>
<gene>
    <name evidence="8" type="ORF">PCL_02002</name>
</gene>
<dbReference type="PROSITE" id="PS50082">
    <property type="entry name" value="WD_REPEATS_2"/>
    <property type="match status" value="1"/>
</dbReference>
<feature type="region of interest" description="Disordered" evidence="7">
    <location>
        <begin position="1"/>
        <end position="85"/>
    </location>
</feature>
<dbReference type="Proteomes" id="UP000245956">
    <property type="component" value="Unassembled WGS sequence"/>
</dbReference>
<dbReference type="GO" id="GO:0006364">
    <property type="term" value="P:rRNA processing"/>
    <property type="evidence" value="ECO:0007669"/>
    <property type="project" value="UniProtKB-UniRule"/>
</dbReference>
<protein>
    <recommendedName>
        <fullName evidence="6">Pre-rRNA-processing protein IPI3</fullName>
    </recommendedName>
</protein>
<evidence type="ECO:0000256" key="4">
    <source>
        <dbReference type="ARBA" id="ARBA00022737"/>
    </source>
</evidence>
<evidence type="ECO:0000256" key="1">
    <source>
        <dbReference type="ARBA" id="ARBA00002355"/>
    </source>
</evidence>
<keyword evidence="3 5" id="KW-0853">WD repeat</keyword>
<dbReference type="Gene3D" id="2.130.10.10">
    <property type="entry name" value="YVTN repeat-like/Quinoprotein amine dehydrogenase"/>
    <property type="match status" value="2"/>
</dbReference>
<evidence type="ECO:0000313" key="8">
    <source>
        <dbReference type="EMBL" id="PWI68233.1"/>
    </source>
</evidence>
<evidence type="ECO:0000256" key="3">
    <source>
        <dbReference type="ARBA" id="ARBA00022574"/>
    </source>
</evidence>
<dbReference type="SMART" id="SM00320">
    <property type="entry name" value="WD40"/>
    <property type="match status" value="4"/>
</dbReference>
<feature type="compositionally biased region" description="Basic and acidic residues" evidence="7">
    <location>
        <begin position="59"/>
        <end position="71"/>
    </location>
</feature>
<reference evidence="8 9" key="1">
    <citation type="journal article" date="2016" name="Front. Microbiol.">
        <title>Genome and transcriptome sequences reveal the specific parasitism of the nematophagous Purpureocillium lilacinum 36-1.</title>
        <authorList>
            <person name="Xie J."/>
            <person name="Li S."/>
            <person name="Mo C."/>
            <person name="Xiao X."/>
            <person name="Peng D."/>
            <person name="Wang G."/>
            <person name="Xiao Y."/>
        </authorList>
    </citation>
    <scope>NUCLEOTIDE SEQUENCE [LARGE SCALE GENOMIC DNA]</scope>
    <source>
        <strain evidence="8 9">36-1</strain>
    </source>
</reference>
<dbReference type="InterPro" id="IPR045227">
    <property type="entry name" value="WDR18/Ipi3/RID3"/>
</dbReference>
<dbReference type="SUPFAM" id="SSF50978">
    <property type="entry name" value="WD40 repeat-like"/>
    <property type="match status" value="1"/>
</dbReference>
<evidence type="ECO:0000256" key="6">
    <source>
        <dbReference type="RuleBase" id="RU369067"/>
    </source>
</evidence>
<feature type="region of interest" description="Disordered" evidence="7">
    <location>
        <begin position="173"/>
        <end position="199"/>
    </location>
</feature>
<feature type="compositionally biased region" description="Polar residues" evidence="7">
    <location>
        <begin position="173"/>
        <end position="197"/>
    </location>
</feature>
<dbReference type="InterPro" id="IPR036322">
    <property type="entry name" value="WD40_repeat_dom_sf"/>
</dbReference>
<sequence length="722" mass="77101">MAGGGSTALGSTRLTVEMRQRGRARGRGRGEVFQTEARDALAEDEAEGRKSNLEGWMMDEQKRRDSRERPTKGWSGGGRHGWGWPQAGQKLPQWMRGELQGLVVAGFWRGTVDIPAGYWPLAPSLVACTGLAFDPAGTGGAKSRCLGGPLSHWSAERFSAFAFNPVNVTAVSTRPTSQAHSQQGARASRALGSTSTAPGVPDKPAVIADKYWSLAPERLIDCLYRALTGHLTFHLQPPRRLLDMNPSAQASLCPRRATARCGPRVTASPAAYNRTVRLFGKRWPARSVAAPDLVLPTLIHPPARCLPHTRSFSPLVMLSEELVSAISGPPVAANTAVSKDVGIYAHTVTPTWAAKATFKKSSAPRHGLAVSDTHIFAAQEQKAHVHVYSRQRGNQEALVPFQERIGCVALIGDVLVLGTAQGRLILWETCTGRHVTTPPCHVQAVSCLAVTPCHVLSASDDSNVNVWSLARLLELGADPGHEPDLTLSNHRGAITDLVVGPSSNAETSLCVSASKDKTCILWNYRTGQVLRTLLFPAAPLCVALDPCARSVFVTTDDRGLYLVELFGDKPLLGSRSAELASIVVQVGAPLGVADEDAGVASCLAANYDGTSVFTGHAKGKILRWSLVDNSYPAEMANLNASVTNLAFLPPIKDKSLTRPVTVVKPNQTQRQYTLAAQLEGDLGDSRFGSVLSSVGISDQVLEKALSSLSGESMPNQGGLKTQ</sequence>
<evidence type="ECO:0000256" key="7">
    <source>
        <dbReference type="SAM" id="MobiDB-lite"/>
    </source>
</evidence>
<dbReference type="Pfam" id="PF00400">
    <property type="entry name" value="WD40"/>
    <property type="match status" value="2"/>
</dbReference>
<dbReference type="PANTHER" id="PTHR18763">
    <property type="entry name" value="WD-REPEAT PROTEIN 18"/>
    <property type="match status" value="1"/>
</dbReference>
<comment type="caution">
    <text evidence="8">The sequence shown here is derived from an EMBL/GenBank/DDBJ whole genome shotgun (WGS) entry which is preliminary data.</text>
</comment>
<dbReference type="InterPro" id="IPR001680">
    <property type="entry name" value="WD40_rpt"/>
</dbReference>
<dbReference type="InterPro" id="IPR015943">
    <property type="entry name" value="WD40/YVTN_repeat-like_dom_sf"/>
</dbReference>
<dbReference type="EMBL" id="LCWV01000015">
    <property type="protein sequence ID" value="PWI68233.1"/>
    <property type="molecule type" value="Genomic_DNA"/>
</dbReference>
<dbReference type="PANTHER" id="PTHR18763:SF0">
    <property type="entry name" value="WD REPEAT-CONTAINING PROTEIN 18"/>
    <property type="match status" value="1"/>
</dbReference>
<comment type="function">
    <text evidence="1 6">Component of the RIX1 complex required for processing of ITS2 sequences from 35S pre-rRNA.</text>
</comment>
<dbReference type="AlphaFoldDB" id="A0A2U3E162"/>
<organism evidence="8 9">
    <name type="scientific">Purpureocillium lilacinum</name>
    <name type="common">Paecilomyces lilacinus</name>
    <dbReference type="NCBI Taxonomy" id="33203"/>
    <lineage>
        <taxon>Eukaryota</taxon>
        <taxon>Fungi</taxon>
        <taxon>Dikarya</taxon>
        <taxon>Ascomycota</taxon>
        <taxon>Pezizomycotina</taxon>
        <taxon>Sordariomycetes</taxon>
        <taxon>Hypocreomycetidae</taxon>
        <taxon>Hypocreales</taxon>
        <taxon>Ophiocordycipitaceae</taxon>
        <taxon>Purpureocillium</taxon>
    </lineage>
</organism>
<keyword evidence="4" id="KW-0677">Repeat</keyword>
<comment type="similarity">
    <text evidence="2 6">Belongs to the WD repeat IPI3/WDR18 family.</text>
</comment>
<proteinExistence type="inferred from homology"/>